<keyword evidence="3" id="KW-0378">Hydrolase</keyword>
<name>A0A7W9BA54_9SPHN</name>
<dbReference type="RefSeq" id="WP_184101711.1">
    <property type="nucleotide sequence ID" value="NZ_JACIJH010000026.1"/>
</dbReference>
<protein>
    <submittedName>
        <fullName evidence="3">Undecaprenyl-diphosphatase</fullName>
        <ecNumber evidence="3">3.6.1.27</ecNumber>
    </submittedName>
</protein>
<evidence type="ECO:0000313" key="3">
    <source>
        <dbReference type="EMBL" id="MBB5708724.1"/>
    </source>
</evidence>
<dbReference type="EC" id="3.6.1.27" evidence="3"/>
<dbReference type="InterPro" id="IPR036938">
    <property type="entry name" value="PAP2/HPO_sf"/>
</dbReference>
<keyword evidence="1" id="KW-0812">Transmembrane</keyword>
<comment type="caution">
    <text evidence="3">The sequence shown here is derived from an EMBL/GenBank/DDBJ whole genome shotgun (WGS) entry which is preliminary data.</text>
</comment>
<dbReference type="Pfam" id="PF01569">
    <property type="entry name" value="PAP2"/>
    <property type="match status" value="1"/>
</dbReference>
<evidence type="ECO:0000256" key="1">
    <source>
        <dbReference type="SAM" id="Phobius"/>
    </source>
</evidence>
<reference evidence="3 4" key="1">
    <citation type="submission" date="2020-08" db="EMBL/GenBank/DDBJ databases">
        <title>Genomic Encyclopedia of Type Strains, Phase IV (KMG-IV): sequencing the most valuable type-strain genomes for metagenomic binning, comparative biology and taxonomic classification.</title>
        <authorList>
            <person name="Goeker M."/>
        </authorList>
    </citation>
    <scope>NUCLEOTIDE SEQUENCE [LARGE SCALE GENOMIC DNA]</scope>
    <source>
        <strain evidence="3 4">DSM 27163</strain>
    </source>
</reference>
<feature type="transmembrane region" description="Helical" evidence="1">
    <location>
        <begin position="114"/>
        <end position="136"/>
    </location>
</feature>
<keyword evidence="1" id="KW-0472">Membrane</keyword>
<dbReference type="PANTHER" id="PTHR14969:SF13">
    <property type="entry name" value="AT30094P"/>
    <property type="match status" value="1"/>
</dbReference>
<dbReference type="Gene3D" id="1.20.144.10">
    <property type="entry name" value="Phosphatidic acid phosphatase type 2/haloperoxidase"/>
    <property type="match status" value="2"/>
</dbReference>
<dbReference type="AlphaFoldDB" id="A0A7W9BA54"/>
<feature type="domain" description="Phosphatidic acid phosphatase type 2/haloperoxidase" evidence="2">
    <location>
        <begin position="77"/>
        <end position="185"/>
    </location>
</feature>
<keyword evidence="1" id="KW-1133">Transmembrane helix</keyword>
<dbReference type="GO" id="GO:0050380">
    <property type="term" value="F:undecaprenyl-diphosphatase activity"/>
    <property type="evidence" value="ECO:0007669"/>
    <property type="project" value="UniProtKB-EC"/>
</dbReference>
<proteinExistence type="predicted"/>
<gene>
    <name evidence="3" type="ORF">FHR21_004118</name>
</gene>
<dbReference type="SUPFAM" id="SSF48317">
    <property type="entry name" value="Acid phosphatase/Vanadium-dependent haloperoxidase"/>
    <property type="match status" value="1"/>
</dbReference>
<feature type="transmembrane region" description="Helical" evidence="1">
    <location>
        <begin position="43"/>
        <end position="69"/>
    </location>
</feature>
<feature type="transmembrane region" description="Helical" evidence="1">
    <location>
        <begin position="170"/>
        <end position="187"/>
    </location>
</feature>
<organism evidence="3 4">
    <name type="scientific">Sphingopyxis panaciterrulae</name>
    <dbReference type="NCBI Taxonomy" id="462372"/>
    <lineage>
        <taxon>Bacteria</taxon>
        <taxon>Pseudomonadati</taxon>
        <taxon>Pseudomonadota</taxon>
        <taxon>Alphaproteobacteria</taxon>
        <taxon>Sphingomonadales</taxon>
        <taxon>Sphingomonadaceae</taxon>
        <taxon>Sphingopyxis</taxon>
    </lineage>
</organism>
<feature type="transmembrane region" description="Helical" evidence="1">
    <location>
        <begin position="143"/>
        <end position="164"/>
    </location>
</feature>
<dbReference type="InterPro" id="IPR000326">
    <property type="entry name" value="PAP2/HPO"/>
</dbReference>
<evidence type="ECO:0000259" key="2">
    <source>
        <dbReference type="SMART" id="SM00014"/>
    </source>
</evidence>
<dbReference type="EMBL" id="JACIJH010000026">
    <property type="protein sequence ID" value="MBB5708724.1"/>
    <property type="molecule type" value="Genomic_DNA"/>
</dbReference>
<dbReference type="Proteomes" id="UP000537161">
    <property type="component" value="Unassembled WGS sequence"/>
</dbReference>
<evidence type="ECO:0000313" key="4">
    <source>
        <dbReference type="Proteomes" id="UP000537161"/>
    </source>
</evidence>
<dbReference type="PANTHER" id="PTHR14969">
    <property type="entry name" value="SPHINGOSINE-1-PHOSPHATE PHOSPHOHYDROLASE"/>
    <property type="match status" value="1"/>
</dbReference>
<sequence>MFVTIATLLLGFGISRGCASSFDTKLSLLLALRAGEDSNALIAFMQGVSWLGGGVPRWTLALLLAVLLWRSAGRRPAFLLAATALAANLASSLLKNLFDRPRPDLIPHLDHVSSWSYPSGHATSVTAVALAFALLAPPPWRRVAEGCAAAAILLTALSRVMLGVHWPSDVLGGIMLGAGFALAATTIDRRLSR</sequence>
<accession>A0A7W9BA54</accession>
<feature type="transmembrane region" description="Helical" evidence="1">
    <location>
        <begin position="76"/>
        <end position="94"/>
    </location>
</feature>
<keyword evidence="4" id="KW-1185">Reference proteome</keyword>
<dbReference type="SMART" id="SM00014">
    <property type="entry name" value="acidPPc"/>
    <property type="match status" value="1"/>
</dbReference>